<dbReference type="EMBL" id="PGOL01000689">
    <property type="protein sequence ID" value="PKI66115.1"/>
    <property type="molecule type" value="Genomic_DNA"/>
</dbReference>
<protein>
    <submittedName>
        <fullName evidence="1">Uncharacterized protein</fullName>
    </submittedName>
</protein>
<sequence length="77" mass="8403">MARRPTQMTVAEAGLKACMEAQHDAWFSTNGTVLFRDGGPRLKGVNSLKSGKALWGPNPQSNRTTYPYSDPLSIMCS</sequence>
<name>A0A2I0KC40_PUNGR</name>
<dbReference type="AlphaFoldDB" id="A0A2I0KC40"/>
<gene>
    <name evidence="1" type="ORF">CRG98_013473</name>
</gene>
<organism evidence="1 2">
    <name type="scientific">Punica granatum</name>
    <name type="common">Pomegranate</name>
    <dbReference type="NCBI Taxonomy" id="22663"/>
    <lineage>
        <taxon>Eukaryota</taxon>
        <taxon>Viridiplantae</taxon>
        <taxon>Streptophyta</taxon>
        <taxon>Embryophyta</taxon>
        <taxon>Tracheophyta</taxon>
        <taxon>Spermatophyta</taxon>
        <taxon>Magnoliopsida</taxon>
        <taxon>eudicotyledons</taxon>
        <taxon>Gunneridae</taxon>
        <taxon>Pentapetalae</taxon>
        <taxon>rosids</taxon>
        <taxon>malvids</taxon>
        <taxon>Myrtales</taxon>
        <taxon>Lythraceae</taxon>
        <taxon>Punica</taxon>
    </lineage>
</organism>
<reference evidence="1 2" key="1">
    <citation type="submission" date="2017-11" db="EMBL/GenBank/DDBJ databases">
        <title>De-novo sequencing of pomegranate (Punica granatum L.) genome.</title>
        <authorList>
            <person name="Akparov Z."/>
            <person name="Amiraslanov A."/>
            <person name="Hajiyeva S."/>
            <person name="Abbasov M."/>
            <person name="Kaur K."/>
            <person name="Hamwieh A."/>
            <person name="Solovyev V."/>
            <person name="Salamov A."/>
            <person name="Braich B."/>
            <person name="Kosarev P."/>
            <person name="Mahmoud A."/>
            <person name="Hajiyev E."/>
            <person name="Babayeva S."/>
            <person name="Izzatullayeva V."/>
            <person name="Mammadov A."/>
            <person name="Mammadov A."/>
            <person name="Sharifova S."/>
            <person name="Ojaghi J."/>
            <person name="Eynullazada K."/>
            <person name="Bayramov B."/>
            <person name="Abdulazimova A."/>
            <person name="Shahmuradov I."/>
        </authorList>
    </citation>
    <scope>NUCLEOTIDE SEQUENCE [LARGE SCALE GENOMIC DNA]</scope>
    <source>
        <strain evidence="2">cv. AG2017</strain>
        <tissue evidence="1">Leaf</tissue>
    </source>
</reference>
<proteinExistence type="predicted"/>
<keyword evidence="2" id="KW-1185">Reference proteome</keyword>
<accession>A0A2I0KC40</accession>
<dbReference type="Proteomes" id="UP000233551">
    <property type="component" value="Unassembled WGS sequence"/>
</dbReference>
<evidence type="ECO:0000313" key="1">
    <source>
        <dbReference type="EMBL" id="PKI66115.1"/>
    </source>
</evidence>
<evidence type="ECO:0000313" key="2">
    <source>
        <dbReference type="Proteomes" id="UP000233551"/>
    </source>
</evidence>
<comment type="caution">
    <text evidence="1">The sequence shown here is derived from an EMBL/GenBank/DDBJ whole genome shotgun (WGS) entry which is preliminary data.</text>
</comment>